<reference evidence="5 6" key="1">
    <citation type="journal article" date="2016" name="Nat. Commun.">
        <title>Thousands of microbial genomes shed light on interconnected biogeochemical processes in an aquifer system.</title>
        <authorList>
            <person name="Anantharaman K."/>
            <person name="Brown C.T."/>
            <person name="Hug L.A."/>
            <person name="Sharon I."/>
            <person name="Castelle C.J."/>
            <person name="Probst A.J."/>
            <person name="Thomas B.C."/>
            <person name="Singh A."/>
            <person name="Wilkins M.J."/>
            <person name="Karaoz U."/>
            <person name="Brodie E.L."/>
            <person name="Williams K.H."/>
            <person name="Hubbard S.S."/>
            <person name="Banfield J.F."/>
        </authorList>
    </citation>
    <scope>NUCLEOTIDE SEQUENCE [LARGE SCALE GENOMIC DNA]</scope>
</reference>
<organism evidence="5 6">
    <name type="scientific">Candidatus Raymondbacteria bacterium RIFOXYD12_FULL_49_13</name>
    <dbReference type="NCBI Taxonomy" id="1817890"/>
    <lineage>
        <taxon>Bacteria</taxon>
        <taxon>Raymondiibacteriota</taxon>
    </lineage>
</organism>
<keyword evidence="1" id="KW-0805">Transcription regulation</keyword>
<dbReference type="CDD" id="cd07377">
    <property type="entry name" value="WHTH_GntR"/>
    <property type="match status" value="1"/>
</dbReference>
<dbReference type="GO" id="GO:0000976">
    <property type="term" value="F:transcription cis-regulatory region binding"/>
    <property type="evidence" value="ECO:0007669"/>
    <property type="project" value="TreeGrafter"/>
</dbReference>
<dbReference type="InterPro" id="IPR000524">
    <property type="entry name" value="Tscrpt_reg_HTH_GntR"/>
</dbReference>
<evidence type="ECO:0000256" key="1">
    <source>
        <dbReference type="ARBA" id="ARBA00023015"/>
    </source>
</evidence>
<dbReference type="Proteomes" id="UP000179243">
    <property type="component" value="Unassembled WGS sequence"/>
</dbReference>
<evidence type="ECO:0000313" key="6">
    <source>
        <dbReference type="Proteomes" id="UP000179243"/>
    </source>
</evidence>
<dbReference type="InterPro" id="IPR028082">
    <property type="entry name" value="Peripla_BP_I"/>
</dbReference>
<gene>
    <name evidence="5" type="ORF">A2519_17400</name>
</gene>
<dbReference type="AlphaFoldDB" id="A0A1F7FJY1"/>
<proteinExistence type="predicted"/>
<dbReference type="Pfam" id="PF00392">
    <property type="entry name" value="GntR"/>
    <property type="match status" value="1"/>
</dbReference>
<keyword evidence="3" id="KW-0804">Transcription</keyword>
<dbReference type="EMBL" id="MFYX01000016">
    <property type="protein sequence ID" value="OGK06980.1"/>
    <property type="molecule type" value="Genomic_DNA"/>
</dbReference>
<evidence type="ECO:0000256" key="3">
    <source>
        <dbReference type="ARBA" id="ARBA00023163"/>
    </source>
</evidence>
<feature type="domain" description="HTH gntR-type" evidence="4">
    <location>
        <begin position="1"/>
        <end position="68"/>
    </location>
</feature>
<comment type="caution">
    <text evidence="5">The sequence shown here is derived from an EMBL/GenBank/DDBJ whole genome shotgun (WGS) entry which is preliminary data.</text>
</comment>
<evidence type="ECO:0000259" key="4">
    <source>
        <dbReference type="PROSITE" id="PS50949"/>
    </source>
</evidence>
<keyword evidence="2" id="KW-0238">DNA-binding</keyword>
<evidence type="ECO:0000313" key="5">
    <source>
        <dbReference type="EMBL" id="OGK06980.1"/>
    </source>
</evidence>
<dbReference type="PANTHER" id="PTHR30146">
    <property type="entry name" value="LACI-RELATED TRANSCRIPTIONAL REPRESSOR"/>
    <property type="match status" value="1"/>
</dbReference>
<evidence type="ECO:0000256" key="2">
    <source>
        <dbReference type="ARBA" id="ARBA00023125"/>
    </source>
</evidence>
<sequence>MKYLILYQTLKADIQAGKYSASSKLPYIRDMMKQYNLSISTVQKAVELLKKEGLIISIQSHGLFLRNAFPGAASLKKPLRIGVVIQQYLSLAGQYFIRLLVGIERTCLQKNGSIYTFSARGKDIYEVSHFVNSFNINALITVDIGPGKLNKDLEDLGLPIVHIDTPDTEGTRPVLTANHVAGGRIACEKLIGLGHKKILFIDHYFPGTQEPDETSGKRWAGVAEAAKKAGSFDTRRVTMSMSPNRGIAAMQKILDSNKDCTGFIACGMRTFEILKQILETRDPRLTNNMDIVVFEYFDTPAFVHKKAVYFCKWDAFGMGKAAVQYFFDGHGKLPRIQVFPMSIRTNMR</sequence>
<dbReference type="SMART" id="SM00345">
    <property type="entry name" value="HTH_GNTR"/>
    <property type="match status" value="1"/>
</dbReference>
<accession>A0A1F7FJY1</accession>
<protein>
    <recommendedName>
        <fullName evidence="4">HTH gntR-type domain-containing protein</fullName>
    </recommendedName>
</protein>
<dbReference type="InterPro" id="IPR036388">
    <property type="entry name" value="WH-like_DNA-bd_sf"/>
</dbReference>
<dbReference type="SUPFAM" id="SSF46785">
    <property type="entry name" value="Winged helix' DNA-binding domain"/>
    <property type="match status" value="1"/>
</dbReference>
<dbReference type="PROSITE" id="PS50949">
    <property type="entry name" value="HTH_GNTR"/>
    <property type="match status" value="1"/>
</dbReference>
<dbReference type="GO" id="GO:0003700">
    <property type="term" value="F:DNA-binding transcription factor activity"/>
    <property type="evidence" value="ECO:0007669"/>
    <property type="project" value="InterPro"/>
</dbReference>
<dbReference type="Gene3D" id="3.40.50.2300">
    <property type="match status" value="2"/>
</dbReference>
<dbReference type="Gene3D" id="1.10.10.10">
    <property type="entry name" value="Winged helix-like DNA-binding domain superfamily/Winged helix DNA-binding domain"/>
    <property type="match status" value="1"/>
</dbReference>
<name>A0A1F7FJY1_UNCRA</name>
<dbReference type="PANTHER" id="PTHR30146:SF109">
    <property type="entry name" value="HTH-TYPE TRANSCRIPTIONAL REGULATOR GALS"/>
    <property type="match status" value="1"/>
</dbReference>
<dbReference type="InterPro" id="IPR036390">
    <property type="entry name" value="WH_DNA-bd_sf"/>
</dbReference>
<dbReference type="SUPFAM" id="SSF53822">
    <property type="entry name" value="Periplasmic binding protein-like I"/>
    <property type="match status" value="1"/>
</dbReference>